<dbReference type="Proteomes" id="UP000317421">
    <property type="component" value="Unassembled WGS sequence"/>
</dbReference>
<proteinExistence type="predicted"/>
<dbReference type="InterPro" id="IPR023393">
    <property type="entry name" value="START-like_dom_sf"/>
</dbReference>
<organism evidence="1 2">
    <name type="scientific">Botrimarina colliarenosi</name>
    <dbReference type="NCBI Taxonomy" id="2528001"/>
    <lineage>
        <taxon>Bacteria</taxon>
        <taxon>Pseudomonadati</taxon>
        <taxon>Planctomycetota</taxon>
        <taxon>Planctomycetia</taxon>
        <taxon>Pirellulales</taxon>
        <taxon>Lacipirellulaceae</taxon>
        <taxon>Botrimarina</taxon>
    </lineage>
</organism>
<protein>
    <submittedName>
        <fullName evidence="1">Polyketide cyclase / dehydrase and lipid transport</fullName>
    </submittedName>
</protein>
<evidence type="ECO:0000313" key="1">
    <source>
        <dbReference type="EMBL" id="TWU00593.1"/>
    </source>
</evidence>
<dbReference type="AlphaFoldDB" id="A0A5C6AKP2"/>
<dbReference type="SUPFAM" id="SSF55961">
    <property type="entry name" value="Bet v1-like"/>
    <property type="match status" value="1"/>
</dbReference>
<gene>
    <name evidence="1" type="ORF">Pla108_15450</name>
</gene>
<reference evidence="1 2" key="1">
    <citation type="submission" date="2019-02" db="EMBL/GenBank/DDBJ databases">
        <title>Deep-cultivation of Planctomycetes and their phenomic and genomic characterization uncovers novel biology.</title>
        <authorList>
            <person name="Wiegand S."/>
            <person name="Jogler M."/>
            <person name="Boedeker C."/>
            <person name="Pinto D."/>
            <person name="Vollmers J."/>
            <person name="Rivas-Marin E."/>
            <person name="Kohn T."/>
            <person name="Peeters S.H."/>
            <person name="Heuer A."/>
            <person name="Rast P."/>
            <person name="Oberbeckmann S."/>
            <person name="Bunk B."/>
            <person name="Jeske O."/>
            <person name="Meyerdierks A."/>
            <person name="Storesund J.E."/>
            <person name="Kallscheuer N."/>
            <person name="Luecker S."/>
            <person name="Lage O.M."/>
            <person name="Pohl T."/>
            <person name="Merkel B.J."/>
            <person name="Hornburger P."/>
            <person name="Mueller R.-W."/>
            <person name="Bruemmer F."/>
            <person name="Labrenz M."/>
            <person name="Spormann A.M."/>
            <person name="Op Den Camp H."/>
            <person name="Overmann J."/>
            <person name="Amann R."/>
            <person name="Jetten M.S.M."/>
            <person name="Mascher T."/>
            <person name="Medema M.H."/>
            <person name="Devos D.P."/>
            <person name="Kaster A.-K."/>
            <person name="Ovreas L."/>
            <person name="Rohde M."/>
            <person name="Galperin M.Y."/>
            <person name="Jogler C."/>
        </authorList>
    </citation>
    <scope>NUCLEOTIDE SEQUENCE [LARGE SCALE GENOMIC DNA]</scope>
    <source>
        <strain evidence="1 2">Pla108</strain>
    </source>
</reference>
<dbReference type="EMBL" id="SJPR01000001">
    <property type="protein sequence ID" value="TWU00593.1"/>
    <property type="molecule type" value="Genomic_DNA"/>
</dbReference>
<comment type="caution">
    <text evidence="1">The sequence shown here is derived from an EMBL/GenBank/DDBJ whole genome shotgun (WGS) entry which is preliminary data.</text>
</comment>
<accession>A0A5C6AKP2</accession>
<dbReference type="Gene3D" id="3.30.530.20">
    <property type="match status" value="1"/>
</dbReference>
<name>A0A5C6AKP2_9BACT</name>
<dbReference type="Pfam" id="PF10604">
    <property type="entry name" value="Polyketide_cyc2"/>
    <property type="match status" value="1"/>
</dbReference>
<evidence type="ECO:0000313" key="2">
    <source>
        <dbReference type="Proteomes" id="UP000317421"/>
    </source>
</evidence>
<keyword evidence="2" id="KW-1185">Reference proteome</keyword>
<dbReference type="InterPro" id="IPR019587">
    <property type="entry name" value="Polyketide_cyclase/dehydratase"/>
</dbReference>
<dbReference type="OrthoDB" id="4773254at2"/>
<sequence length="147" mass="15958">MACLTVTESIDAPPERVFALATDFAGAPERVRGVKRLELLTDGPIGVGTRWRETRQIFGKESTEELEITRFDPPRSYTAECETCGCRFESTITCEPEGAGTLVTFQNQTQALTLSAKLMAPLGVLMAGGMKKLFAADLADLRRAAEA</sequence>
<dbReference type="RefSeq" id="WP_146444246.1">
    <property type="nucleotide sequence ID" value="NZ_SJPR01000001.1"/>
</dbReference>